<dbReference type="GO" id="GO:0016829">
    <property type="term" value="F:lyase activity"/>
    <property type="evidence" value="ECO:0007669"/>
    <property type="project" value="UniProtKB-KW"/>
</dbReference>
<proteinExistence type="predicted"/>
<comment type="caution">
    <text evidence="1">The sequence shown here is derived from an EMBL/GenBank/DDBJ whole genome shotgun (WGS) entry which is preliminary data.</text>
</comment>
<dbReference type="AlphaFoldDB" id="A0A4V2EJT9"/>
<evidence type="ECO:0000313" key="2">
    <source>
        <dbReference type="Proteomes" id="UP000291338"/>
    </source>
</evidence>
<accession>A0A4V2EJT9</accession>
<protein>
    <submittedName>
        <fullName evidence="1">Lactoylglutathione lyase</fullName>
    </submittedName>
</protein>
<reference evidence="1 2" key="1">
    <citation type="submission" date="2018-01" db="EMBL/GenBank/DDBJ databases">
        <title>Co-occurrence of chitin degradation, pigmentation and bioactivity in marine Pseudoalteromonas.</title>
        <authorList>
            <person name="Paulsen S."/>
            <person name="Gram L."/>
            <person name="Machado H."/>
        </authorList>
    </citation>
    <scope>NUCLEOTIDE SEQUENCE [LARGE SCALE GENOMIC DNA]</scope>
    <source>
        <strain evidence="1 2">S3898</strain>
    </source>
</reference>
<sequence length="116" mass="13506">MRVDDIRVFIPAKDFTVSKAFYTALGFNGSDASEDLTLYEKGDCYFFLSRFYNQELATNLMMQLSVHDIDEAYEHISSIQGFDIKFTQIKTEPWGKVVYLWGPSGELWHVTEFNLR</sequence>
<organism evidence="1 2">
    <name type="scientific">Pseudoalteromonas phenolica</name>
    <dbReference type="NCBI Taxonomy" id="161398"/>
    <lineage>
        <taxon>Bacteria</taxon>
        <taxon>Pseudomonadati</taxon>
        <taxon>Pseudomonadota</taxon>
        <taxon>Gammaproteobacteria</taxon>
        <taxon>Alteromonadales</taxon>
        <taxon>Pseudoalteromonadaceae</taxon>
        <taxon>Pseudoalteromonas</taxon>
    </lineage>
</organism>
<gene>
    <name evidence="1" type="ORF">C1E23_08480</name>
</gene>
<dbReference type="InterPro" id="IPR029068">
    <property type="entry name" value="Glyas_Bleomycin-R_OHBP_Dase"/>
</dbReference>
<dbReference type="EMBL" id="PPSX01000024">
    <property type="protein sequence ID" value="RZQ53508.1"/>
    <property type="molecule type" value="Genomic_DNA"/>
</dbReference>
<dbReference type="RefSeq" id="WP_130255154.1">
    <property type="nucleotide sequence ID" value="NZ_PPSX01000024.1"/>
</dbReference>
<dbReference type="SUPFAM" id="SSF54593">
    <property type="entry name" value="Glyoxalase/Bleomycin resistance protein/Dihydroxybiphenyl dioxygenase"/>
    <property type="match status" value="1"/>
</dbReference>
<evidence type="ECO:0000313" key="1">
    <source>
        <dbReference type="EMBL" id="RZQ53508.1"/>
    </source>
</evidence>
<keyword evidence="1" id="KW-0456">Lyase</keyword>
<name>A0A4V2EJT9_9GAMM</name>
<dbReference type="Gene3D" id="3.10.180.10">
    <property type="entry name" value="2,3-Dihydroxybiphenyl 1,2-Dioxygenase, domain 1"/>
    <property type="match status" value="1"/>
</dbReference>
<dbReference type="Proteomes" id="UP000291338">
    <property type="component" value="Unassembled WGS sequence"/>
</dbReference>